<evidence type="ECO:0000256" key="11">
    <source>
        <dbReference type="SAM" id="SignalP"/>
    </source>
</evidence>
<keyword evidence="8" id="KW-0449">Lipoprotein</keyword>
<feature type="chain" id="PRO_5027639682" description="Protein Wnt" evidence="11">
    <location>
        <begin position="20"/>
        <end position="398"/>
    </location>
</feature>
<reference evidence="13" key="1">
    <citation type="submission" date="2025-08" db="UniProtKB">
        <authorList>
            <consortium name="RefSeq"/>
        </authorList>
    </citation>
    <scope>IDENTIFICATION</scope>
</reference>
<evidence type="ECO:0000313" key="13">
    <source>
        <dbReference type="RefSeq" id="XP_014478635.1"/>
    </source>
</evidence>
<dbReference type="GO" id="GO:0045165">
    <property type="term" value="P:cell fate commitment"/>
    <property type="evidence" value="ECO:0007669"/>
    <property type="project" value="TreeGrafter"/>
</dbReference>
<feature type="signal peptide" evidence="11">
    <location>
        <begin position="1"/>
        <end position="19"/>
    </location>
</feature>
<dbReference type="RefSeq" id="XP_014478635.1">
    <property type="nucleotide sequence ID" value="XM_014623149.1"/>
</dbReference>
<evidence type="ECO:0000256" key="3">
    <source>
        <dbReference type="ARBA" id="ARBA00022473"/>
    </source>
</evidence>
<keyword evidence="12" id="KW-1185">Reference proteome</keyword>
<accession>A0A6P3XJN1</accession>
<comment type="similarity">
    <text evidence="2 9">Belongs to the Wnt family.</text>
</comment>
<dbReference type="SMART" id="SM00097">
    <property type="entry name" value="WNT1"/>
    <property type="match status" value="1"/>
</dbReference>
<dbReference type="AlphaFoldDB" id="A0A6P3XJN1"/>
<feature type="compositionally biased region" description="Low complexity" evidence="10">
    <location>
        <begin position="272"/>
        <end position="284"/>
    </location>
</feature>
<keyword evidence="7" id="KW-1015">Disulfide bond</keyword>
<evidence type="ECO:0000256" key="1">
    <source>
        <dbReference type="ARBA" id="ARBA00004498"/>
    </source>
</evidence>
<evidence type="ECO:0000256" key="6">
    <source>
        <dbReference type="ARBA" id="ARBA00022687"/>
    </source>
</evidence>
<protein>
    <recommendedName>
        <fullName evidence="9">Protein Wnt</fullName>
    </recommendedName>
</protein>
<dbReference type="Gene3D" id="3.30.2460.20">
    <property type="match status" value="1"/>
</dbReference>
<dbReference type="CTD" id="474168"/>
<keyword evidence="3 9" id="KW-0217">Developmental protein</keyword>
<name>A0A6P3XJN1_DINQU</name>
<dbReference type="Proteomes" id="UP000515204">
    <property type="component" value="Unplaced"/>
</dbReference>
<evidence type="ECO:0000256" key="7">
    <source>
        <dbReference type="ARBA" id="ARBA00023157"/>
    </source>
</evidence>
<keyword evidence="11" id="KW-0732">Signal</keyword>
<dbReference type="CDD" id="cd19333">
    <property type="entry name" value="Wnt_Wnt1"/>
    <property type="match status" value="1"/>
</dbReference>
<keyword evidence="4" id="KW-0964">Secreted</keyword>
<dbReference type="GeneID" id="106746498"/>
<dbReference type="PROSITE" id="PS00246">
    <property type="entry name" value="WNT1"/>
    <property type="match status" value="1"/>
</dbReference>
<dbReference type="GO" id="GO:0030182">
    <property type="term" value="P:neuron differentiation"/>
    <property type="evidence" value="ECO:0007669"/>
    <property type="project" value="TreeGrafter"/>
</dbReference>
<dbReference type="KEGG" id="dqu:106746498"/>
<evidence type="ECO:0000256" key="4">
    <source>
        <dbReference type="ARBA" id="ARBA00022525"/>
    </source>
</evidence>
<dbReference type="GO" id="GO:0005109">
    <property type="term" value="F:frizzled binding"/>
    <property type="evidence" value="ECO:0007669"/>
    <property type="project" value="TreeGrafter"/>
</dbReference>
<sequence>MRLLVLLTALSVTVHASQAEITRNKNRGRGSMWWGIAKAGEPNNFLPMSPAALPMEPSLYGTLRRKQRRLARENPGVLMAVARGASQAINECQYQFRNRRWNCSTKNFLRGKNLFGKIVDRGCRETAFIYAVTSAAVTHSIARACSEGSIQSCSCDYTHQSRLSSATVRDWEWGGCSDNIGYGFKFSREFVDTGERGRNLREKMNLHNNEAGRAHVSSEMRQECKCHGMSGSCTVKTCWMRLPNFRMVGDTLKDRFDGASRVMVSNSDRTRGNSNSIGNSASNSVHDHREGPLRRHRYNFQLKPYNPEHKPPGPKDLVYLEPSPPFCEKNPKLGILGTHGRACNDTSIGVDGCDLMCCGRGYETKEIMAVERCACTFHWCCEVKCQVCRTKKIIHTCL</sequence>
<keyword evidence="6 9" id="KW-0879">Wnt signaling pathway</keyword>
<proteinExistence type="inferred from homology"/>
<dbReference type="Pfam" id="PF00110">
    <property type="entry name" value="wnt"/>
    <property type="match status" value="1"/>
</dbReference>
<organism evidence="12 13">
    <name type="scientific">Dinoponera quadriceps</name>
    <name type="common">South American ant</name>
    <dbReference type="NCBI Taxonomy" id="609295"/>
    <lineage>
        <taxon>Eukaryota</taxon>
        <taxon>Metazoa</taxon>
        <taxon>Ecdysozoa</taxon>
        <taxon>Arthropoda</taxon>
        <taxon>Hexapoda</taxon>
        <taxon>Insecta</taxon>
        <taxon>Pterygota</taxon>
        <taxon>Neoptera</taxon>
        <taxon>Endopterygota</taxon>
        <taxon>Hymenoptera</taxon>
        <taxon>Apocrita</taxon>
        <taxon>Aculeata</taxon>
        <taxon>Formicoidea</taxon>
        <taxon>Formicidae</taxon>
        <taxon>Ponerinae</taxon>
        <taxon>Ponerini</taxon>
        <taxon>Dinoponera</taxon>
    </lineage>
</organism>
<dbReference type="GO" id="GO:0005125">
    <property type="term" value="F:cytokine activity"/>
    <property type="evidence" value="ECO:0007669"/>
    <property type="project" value="TreeGrafter"/>
</dbReference>
<dbReference type="PANTHER" id="PTHR12027:SF91">
    <property type="entry name" value="PROTO-ONCOGENE WNT-1"/>
    <property type="match status" value="1"/>
</dbReference>
<dbReference type="PANTHER" id="PTHR12027">
    <property type="entry name" value="WNT RELATED"/>
    <property type="match status" value="1"/>
</dbReference>
<evidence type="ECO:0000256" key="5">
    <source>
        <dbReference type="ARBA" id="ARBA00022530"/>
    </source>
</evidence>
<evidence type="ECO:0000256" key="8">
    <source>
        <dbReference type="ARBA" id="ARBA00023288"/>
    </source>
</evidence>
<dbReference type="GO" id="GO:0000902">
    <property type="term" value="P:cell morphogenesis"/>
    <property type="evidence" value="ECO:0007669"/>
    <property type="project" value="UniProtKB-ARBA"/>
</dbReference>
<dbReference type="PRINTS" id="PR01349">
    <property type="entry name" value="WNTPROTEIN"/>
</dbReference>
<gene>
    <name evidence="13" type="primary">LOC106746498</name>
</gene>
<dbReference type="GO" id="GO:0005615">
    <property type="term" value="C:extracellular space"/>
    <property type="evidence" value="ECO:0007669"/>
    <property type="project" value="TreeGrafter"/>
</dbReference>
<dbReference type="FunFam" id="3.30.2460.20:FF:000001">
    <property type="entry name" value="Wnt homolog"/>
    <property type="match status" value="1"/>
</dbReference>
<dbReference type="GO" id="GO:0060560">
    <property type="term" value="P:developmental growth involved in morphogenesis"/>
    <property type="evidence" value="ECO:0007669"/>
    <property type="project" value="UniProtKB-ARBA"/>
</dbReference>
<keyword evidence="5" id="KW-0272">Extracellular matrix</keyword>
<dbReference type="GO" id="GO:0060070">
    <property type="term" value="P:canonical Wnt signaling pathway"/>
    <property type="evidence" value="ECO:0007669"/>
    <property type="project" value="TreeGrafter"/>
</dbReference>
<evidence type="ECO:0000256" key="10">
    <source>
        <dbReference type="SAM" id="MobiDB-lite"/>
    </source>
</evidence>
<evidence type="ECO:0000256" key="9">
    <source>
        <dbReference type="RuleBase" id="RU003500"/>
    </source>
</evidence>
<feature type="region of interest" description="Disordered" evidence="10">
    <location>
        <begin position="265"/>
        <end position="290"/>
    </location>
</feature>
<dbReference type="OrthoDB" id="5945655at2759"/>
<evidence type="ECO:0000256" key="2">
    <source>
        <dbReference type="ARBA" id="ARBA00005683"/>
    </source>
</evidence>
<dbReference type="InterPro" id="IPR005817">
    <property type="entry name" value="Wnt"/>
</dbReference>
<dbReference type="InterPro" id="IPR018161">
    <property type="entry name" value="Wnt_CS"/>
</dbReference>
<comment type="function">
    <text evidence="9">Ligand for members of the frizzled family of seven transmembrane receptors.</text>
</comment>
<evidence type="ECO:0000313" key="12">
    <source>
        <dbReference type="Proteomes" id="UP000515204"/>
    </source>
</evidence>
<dbReference type="GO" id="GO:0007517">
    <property type="term" value="P:muscle organ development"/>
    <property type="evidence" value="ECO:0007669"/>
    <property type="project" value="UniProtKB-ARBA"/>
</dbReference>
<comment type="subcellular location">
    <subcellularLocation>
        <location evidence="1 9">Secreted</location>
        <location evidence="1 9">Extracellular space</location>
        <location evidence="1 9">Extracellular matrix</location>
    </subcellularLocation>
</comment>
<dbReference type="InterPro" id="IPR043158">
    <property type="entry name" value="Wnt_C"/>
</dbReference>